<keyword evidence="1" id="KW-0479">Metal-binding</keyword>
<keyword evidence="8" id="KW-1185">Reference proteome</keyword>
<dbReference type="InterPro" id="IPR032350">
    <property type="entry name" value="Nbr1_FW"/>
</dbReference>
<evidence type="ECO:0000259" key="6">
    <source>
        <dbReference type="PROSITE" id="PS50135"/>
    </source>
</evidence>
<accession>A0A9W9JK44</accession>
<dbReference type="PROSITE" id="PS50135">
    <property type="entry name" value="ZF_ZZ_2"/>
    <property type="match status" value="1"/>
</dbReference>
<proteinExistence type="predicted"/>
<dbReference type="CDD" id="cd02340">
    <property type="entry name" value="ZZ_NBR1_like"/>
    <property type="match status" value="2"/>
</dbReference>
<reference evidence="7" key="2">
    <citation type="journal article" date="2023" name="IMA Fungus">
        <title>Comparative genomic study of the Penicillium genus elucidates a diverse pangenome and 15 lateral gene transfer events.</title>
        <authorList>
            <person name="Petersen C."/>
            <person name="Sorensen T."/>
            <person name="Nielsen M.R."/>
            <person name="Sondergaard T.E."/>
            <person name="Sorensen J.L."/>
            <person name="Fitzpatrick D.A."/>
            <person name="Frisvad J.C."/>
            <person name="Nielsen K.L."/>
        </authorList>
    </citation>
    <scope>NUCLEOTIDE SEQUENCE</scope>
    <source>
        <strain evidence="7">IBT 15544</strain>
    </source>
</reference>
<keyword evidence="2 4" id="KW-0863">Zinc-finger</keyword>
<comment type="caution">
    <text evidence="7">The sequence shown here is derived from an EMBL/GenBank/DDBJ whole genome shotgun (WGS) entry which is preliminary data.</text>
</comment>
<dbReference type="AlphaFoldDB" id="A0A9W9JK44"/>
<protein>
    <submittedName>
        <fullName evidence="7">Zinc finger ZZ-type</fullName>
    </submittedName>
</protein>
<feature type="region of interest" description="Disordered" evidence="5">
    <location>
        <begin position="711"/>
        <end position="779"/>
    </location>
</feature>
<evidence type="ECO:0000313" key="8">
    <source>
        <dbReference type="Proteomes" id="UP001150904"/>
    </source>
</evidence>
<sequence>MATPALPTHPGPEQLVTVKVLYNDSNRRFKLPLKDLKAQVFPQKLRVLLGVPSDVNVILERYSDSAGSYIHLDCDNAVVYKQLFRAAKAKSKLRIKASTVDPSAPATDTAIRPQPTNHMLPSRHNYLETVLSSPITVALPETLPTTSEADSVPAGAGTASQLTLPIGQPRYREFEMEQDKLRFPVISHNSPGGMFCIDCNNCGRSIANEHYHCSVCEHGDYDLCPRCVDNGASCLGEGHWLIKRVVANGVVTNSTTETIPPRRVQERVIKPAPVHVQPMPESIPETVPEMADTVPPTEVNHSDMATQEEDKPICNGCCREADETNLVRCNDCEDYDLCLRCLLRNKHGHHPAHTFSLGSDRNFCLKNLIMSRCLPGRQFKHAAICDGCEMRIVGTRHKCLSCPDWDYCPDCILNAAQNHPGHRFAPIYEAIGEQPHEHNIHYGIFCDGPLCKDKPAQSYISGVRYKCAVCDDLDFCANCEALPTHNHNHTHPLVKFKTPVRTVTVSTVNDDGFNGAVALGDDACARSRSEAIMTADELTGEKPVVAQAPVEVDASKPEKADAEVVPEPPTYEPVSAKKSVYDNFQAYFVRDAIPDGTRLPPNTMFRQTWTLYNPGPSAWPLGSDVRFVGGDTMFNVDASHPSSVESIRAAMESNKLNAPVEVGQSADFTVTLRTPSREGTAISYWRLKLPNGEAIGHRLWCDIQVQAAISSASSDAETEPTPEAGDSEKSESTIPDHAKLTGSGMIFPKLEKESPESSTYESAAPAHHAPTVSTASEADVIEDVESLTLDEASTDAGYLTDEEFEILDASDQEFLDAKQSTH</sequence>
<dbReference type="EMBL" id="JAPQKR010000014">
    <property type="protein sequence ID" value="KAJ5198363.1"/>
    <property type="molecule type" value="Genomic_DNA"/>
</dbReference>
<dbReference type="SUPFAM" id="SSF57850">
    <property type="entry name" value="RING/U-box"/>
    <property type="match status" value="4"/>
</dbReference>
<dbReference type="PANTHER" id="PTHR20930:SF0">
    <property type="entry name" value="PROTEIN ILRUN"/>
    <property type="match status" value="1"/>
</dbReference>
<evidence type="ECO:0000256" key="2">
    <source>
        <dbReference type="ARBA" id="ARBA00022771"/>
    </source>
</evidence>
<dbReference type="GeneID" id="83181843"/>
<dbReference type="OrthoDB" id="661148at2759"/>
<dbReference type="Pfam" id="PF00569">
    <property type="entry name" value="ZZ"/>
    <property type="match status" value="3"/>
</dbReference>
<evidence type="ECO:0000256" key="4">
    <source>
        <dbReference type="PROSITE-ProRule" id="PRU00228"/>
    </source>
</evidence>
<evidence type="ECO:0000256" key="5">
    <source>
        <dbReference type="SAM" id="MobiDB-lite"/>
    </source>
</evidence>
<keyword evidence="3" id="KW-0862">Zinc</keyword>
<dbReference type="CDD" id="cd14947">
    <property type="entry name" value="NBR1_like"/>
    <property type="match status" value="1"/>
</dbReference>
<dbReference type="PANTHER" id="PTHR20930">
    <property type="entry name" value="OVARIAN CARCINOMA ANTIGEN CA125-RELATED"/>
    <property type="match status" value="1"/>
</dbReference>
<dbReference type="Proteomes" id="UP001150904">
    <property type="component" value="Unassembled WGS sequence"/>
</dbReference>
<dbReference type="InterPro" id="IPR000433">
    <property type="entry name" value="Znf_ZZ"/>
</dbReference>
<dbReference type="InterPro" id="IPR013783">
    <property type="entry name" value="Ig-like_fold"/>
</dbReference>
<reference evidence="7" key="1">
    <citation type="submission" date="2022-12" db="EMBL/GenBank/DDBJ databases">
        <authorList>
            <person name="Petersen C."/>
        </authorList>
    </citation>
    <scope>NUCLEOTIDE SEQUENCE</scope>
    <source>
        <strain evidence="7">IBT 15544</strain>
    </source>
</reference>
<dbReference type="CDD" id="cd02249">
    <property type="entry name" value="ZZ"/>
    <property type="match status" value="1"/>
</dbReference>
<feature type="domain" description="ZZ-type" evidence="6">
    <location>
        <begin position="309"/>
        <end position="363"/>
    </location>
</feature>
<dbReference type="PROSITE" id="PS01357">
    <property type="entry name" value="ZF_ZZ_1"/>
    <property type="match status" value="1"/>
</dbReference>
<feature type="compositionally biased region" description="Basic and acidic residues" evidence="5">
    <location>
        <begin position="726"/>
        <end position="739"/>
    </location>
</feature>
<dbReference type="GO" id="GO:0008270">
    <property type="term" value="F:zinc ion binding"/>
    <property type="evidence" value="ECO:0007669"/>
    <property type="project" value="UniProtKB-KW"/>
</dbReference>
<dbReference type="SMART" id="SM00291">
    <property type="entry name" value="ZnF_ZZ"/>
    <property type="match status" value="4"/>
</dbReference>
<evidence type="ECO:0000256" key="3">
    <source>
        <dbReference type="ARBA" id="ARBA00022833"/>
    </source>
</evidence>
<organism evidence="7 8">
    <name type="scientific">Penicillium cinerascens</name>
    <dbReference type="NCBI Taxonomy" id="70096"/>
    <lineage>
        <taxon>Eukaryota</taxon>
        <taxon>Fungi</taxon>
        <taxon>Dikarya</taxon>
        <taxon>Ascomycota</taxon>
        <taxon>Pezizomycotina</taxon>
        <taxon>Eurotiomycetes</taxon>
        <taxon>Eurotiomycetidae</taxon>
        <taxon>Eurotiales</taxon>
        <taxon>Aspergillaceae</taxon>
        <taxon>Penicillium</taxon>
    </lineage>
</organism>
<dbReference type="Gene3D" id="2.60.40.10">
    <property type="entry name" value="Immunoglobulins"/>
    <property type="match status" value="1"/>
</dbReference>
<evidence type="ECO:0000256" key="1">
    <source>
        <dbReference type="ARBA" id="ARBA00022723"/>
    </source>
</evidence>
<name>A0A9W9JK44_9EURO</name>
<dbReference type="RefSeq" id="XP_058306791.1">
    <property type="nucleotide sequence ID" value="XM_058454542.1"/>
</dbReference>
<dbReference type="Gene3D" id="3.30.60.90">
    <property type="match status" value="4"/>
</dbReference>
<dbReference type="Pfam" id="PF16158">
    <property type="entry name" value="N_BRCA1_IG"/>
    <property type="match status" value="1"/>
</dbReference>
<dbReference type="InterPro" id="IPR043145">
    <property type="entry name" value="Znf_ZZ_sf"/>
</dbReference>
<evidence type="ECO:0000313" key="7">
    <source>
        <dbReference type="EMBL" id="KAJ5198363.1"/>
    </source>
</evidence>
<gene>
    <name evidence="7" type="ORF">N7498_007480</name>
</gene>